<accession>A0A1Y4LIU5</accession>
<evidence type="ECO:0000313" key="14">
    <source>
        <dbReference type="EMBL" id="OUP56634.1"/>
    </source>
</evidence>
<name>A0A1Y4LIU5_9FIRM</name>
<sequence>MKEKLNLALYELKYAFIGIKRHLLLCLSAISAITISLFLMAAFLVVGIHVDHFAMNVQSDLSIHVILDQDIVEDDQIDAIENQILELSNVDSVEFSDKENELELMIDEKGDAFSIYKGEENPLSNAFFVYVQDEKQIQDTSEQIEQIEGVSSSAYGGSSVTQLINLLDMVRKVGYGVILLLLILSIYLIFNTIRTTIFSRHEEIIIMRQVGGTNAFIKRPFEVQGVLIGLFGSLLPVAALYFGYAKLYEVLEGQLFSNLFSLIKPNQIVWQVGLIITLIGLLIGGFASFWAVTKYLKVKR</sequence>
<evidence type="ECO:0000256" key="3">
    <source>
        <dbReference type="ARBA" id="ARBA00021907"/>
    </source>
</evidence>
<dbReference type="NCBIfam" id="NF038347">
    <property type="entry name" value="FtsX_Gpos"/>
    <property type="match status" value="1"/>
</dbReference>
<keyword evidence="9 10" id="KW-0131">Cell cycle</keyword>
<protein>
    <recommendedName>
        <fullName evidence="3 10">Cell division protein FtsX</fullName>
    </recommendedName>
</protein>
<dbReference type="Pfam" id="PF02687">
    <property type="entry name" value="FtsX"/>
    <property type="match status" value="1"/>
</dbReference>
<dbReference type="InterPro" id="IPR040690">
    <property type="entry name" value="FtsX_ECD"/>
</dbReference>
<keyword evidence="8 10" id="KW-0472">Membrane</keyword>
<feature type="transmembrane region" description="Helical" evidence="11">
    <location>
        <begin position="226"/>
        <end position="248"/>
    </location>
</feature>
<comment type="subcellular location">
    <subcellularLocation>
        <location evidence="1">Cell membrane</location>
        <topology evidence="1">Multi-pass membrane protein</topology>
    </subcellularLocation>
</comment>
<evidence type="ECO:0000256" key="8">
    <source>
        <dbReference type="ARBA" id="ARBA00023136"/>
    </source>
</evidence>
<dbReference type="PANTHER" id="PTHR47755">
    <property type="entry name" value="CELL DIVISION PROTEIN FTSX"/>
    <property type="match status" value="1"/>
</dbReference>
<dbReference type="InterPro" id="IPR058204">
    <property type="entry name" value="FtsX_firmicutes-type"/>
</dbReference>
<evidence type="ECO:0000256" key="9">
    <source>
        <dbReference type="ARBA" id="ARBA00023306"/>
    </source>
</evidence>
<evidence type="ECO:0000313" key="15">
    <source>
        <dbReference type="Proteomes" id="UP000195447"/>
    </source>
</evidence>
<dbReference type="GO" id="GO:0005886">
    <property type="term" value="C:plasma membrane"/>
    <property type="evidence" value="ECO:0007669"/>
    <property type="project" value="UniProtKB-SubCell"/>
</dbReference>
<dbReference type="GO" id="GO:0051301">
    <property type="term" value="P:cell division"/>
    <property type="evidence" value="ECO:0007669"/>
    <property type="project" value="UniProtKB-KW"/>
</dbReference>
<keyword evidence="7 11" id="KW-1133">Transmembrane helix</keyword>
<evidence type="ECO:0000259" key="12">
    <source>
        <dbReference type="Pfam" id="PF02687"/>
    </source>
</evidence>
<dbReference type="Gene3D" id="3.30.70.3040">
    <property type="match status" value="1"/>
</dbReference>
<comment type="function">
    <text evidence="10">Part of the ABC transporter FtsEX involved in asymmetric cellular division facilitating the initiation of sporulation.</text>
</comment>
<dbReference type="InterPro" id="IPR003838">
    <property type="entry name" value="ABC3_permease_C"/>
</dbReference>
<feature type="transmembrane region" description="Helical" evidence="11">
    <location>
        <begin position="23"/>
        <end position="50"/>
    </location>
</feature>
<feature type="transmembrane region" description="Helical" evidence="11">
    <location>
        <begin position="173"/>
        <end position="190"/>
    </location>
</feature>
<keyword evidence="6 11" id="KW-0812">Transmembrane</keyword>
<evidence type="ECO:0000256" key="10">
    <source>
        <dbReference type="PIRNR" id="PIRNR003097"/>
    </source>
</evidence>
<dbReference type="EMBL" id="NFKM01000025">
    <property type="protein sequence ID" value="OUP56634.1"/>
    <property type="molecule type" value="Genomic_DNA"/>
</dbReference>
<gene>
    <name evidence="14" type="ORF">B5F14_09625</name>
</gene>
<dbReference type="Pfam" id="PF18075">
    <property type="entry name" value="FtsX_ECD"/>
    <property type="match status" value="1"/>
</dbReference>
<evidence type="ECO:0000259" key="13">
    <source>
        <dbReference type="Pfam" id="PF18075"/>
    </source>
</evidence>
<keyword evidence="15" id="KW-1185">Reference proteome</keyword>
<dbReference type="AlphaFoldDB" id="A0A1Y4LIU5"/>
<dbReference type="PANTHER" id="PTHR47755:SF1">
    <property type="entry name" value="CELL DIVISION PROTEIN FTSX"/>
    <property type="match status" value="1"/>
</dbReference>
<dbReference type="Proteomes" id="UP000195447">
    <property type="component" value="Unassembled WGS sequence"/>
</dbReference>
<evidence type="ECO:0000256" key="11">
    <source>
        <dbReference type="SAM" id="Phobius"/>
    </source>
</evidence>
<evidence type="ECO:0000256" key="2">
    <source>
        <dbReference type="ARBA" id="ARBA00007379"/>
    </source>
</evidence>
<feature type="transmembrane region" description="Helical" evidence="11">
    <location>
        <begin position="268"/>
        <end position="292"/>
    </location>
</feature>
<evidence type="ECO:0000256" key="7">
    <source>
        <dbReference type="ARBA" id="ARBA00022989"/>
    </source>
</evidence>
<keyword evidence="4 10" id="KW-1003">Cell membrane</keyword>
<keyword evidence="5 10" id="KW-0132">Cell division</keyword>
<organism evidence="14 15">
    <name type="scientific">Faecalitalea cylindroides</name>
    <dbReference type="NCBI Taxonomy" id="39483"/>
    <lineage>
        <taxon>Bacteria</taxon>
        <taxon>Bacillati</taxon>
        <taxon>Bacillota</taxon>
        <taxon>Erysipelotrichia</taxon>
        <taxon>Erysipelotrichales</taxon>
        <taxon>Erysipelotrichaceae</taxon>
        <taxon>Faecalitalea</taxon>
    </lineage>
</organism>
<comment type="caution">
    <text evidence="14">The sequence shown here is derived from an EMBL/GenBank/DDBJ whole genome shotgun (WGS) entry which is preliminary data.</text>
</comment>
<feature type="domain" description="FtsX extracellular" evidence="13">
    <location>
        <begin position="62"/>
        <end position="151"/>
    </location>
</feature>
<evidence type="ECO:0000256" key="4">
    <source>
        <dbReference type="ARBA" id="ARBA00022475"/>
    </source>
</evidence>
<dbReference type="PIRSF" id="PIRSF003097">
    <property type="entry name" value="FtsX"/>
    <property type="match status" value="1"/>
</dbReference>
<proteinExistence type="inferred from homology"/>
<comment type="similarity">
    <text evidence="2 10">Belongs to the ABC-4 integral membrane protein family. FtsX subfamily.</text>
</comment>
<evidence type="ECO:0000256" key="1">
    <source>
        <dbReference type="ARBA" id="ARBA00004651"/>
    </source>
</evidence>
<dbReference type="RefSeq" id="WP_087159154.1">
    <property type="nucleotide sequence ID" value="NZ_NFKM01000025.1"/>
</dbReference>
<evidence type="ECO:0000256" key="5">
    <source>
        <dbReference type="ARBA" id="ARBA00022618"/>
    </source>
</evidence>
<evidence type="ECO:0000256" key="6">
    <source>
        <dbReference type="ARBA" id="ARBA00022692"/>
    </source>
</evidence>
<reference evidence="15" key="1">
    <citation type="submission" date="2017-04" db="EMBL/GenBank/DDBJ databases">
        <title>Function of individual gut microbiota members based on whole genome sequencing of pure cultures obtained from chicken caecum.</title>
        <authorList>
            <person name="Medvecky M."/>
            <person name="Cejkova D."/>
            <person name="Polansky O."/>
            <person name="Karasova D."/>
            <person name="Kubasova T."/>
            <person name="Cizek A."/>
            <person name="Rychlik I."/>
        </authorList>
    </citation>
    <scope>NUCLEOTIDE SEQUENCE [LARGE SCALE GENOMIC DNA]</scope>
    <source>
        <strain evidence="15">An178</strain>
    </source>
</reference>
<feature type="domain" description="ABC3 transporter permease C-terminal" evidence="12">
    <location>
        <begin position="177"/>
        <end position="297"/>
    </location>
</feature>
<dbReference type="InterPro" id="IPR004513">
    <property type="entry name" value="FtsX"/>
</dbReference>